<name>A0A1W7A149_9STAP</name>
<dbReference type="GO" id="GO:0004803">
    <property type="term" value="F:transposase activity"/>
    <property type="evidence" value="ECO:0007669"/>
    <property type="project" value="TreeGrafter"/>
</dbReference>
<dbReference type="InterPro" id="IPR001584">
    <property type="entry name" value="Integrase_cat-core"/>
</dbReference>
<reference evidence="2 3" key="1">
    <citation type="submission" date="2017-12" db="EMBL/GenBank/DDBJ databases">
        <title>Genomics of Macrococcus caseolyticus.</title>
        <authorList>
            <person name="MacFadyen A.C."/>
            <person name="Paterson G.K."/>
        </authorList>
    </citation>
    <scope>NUCLEOTIDE SEQUENCE [LARGE SCALE GENOMIC DNA]</scope>
    <source>
        <strain evidence="2 3">5788_EF188</strain>
    </source>
</reference>
<dbReference type="InterPro" id="IPR036397">
    <property type="entry name" value="RNaseH_sf"/>
</dbReference>
<dbReference type="RefSeq" id="WP_086037793.1">
    <property type="nucleotide sequence ID" value="NZ_CABFNV010000002.1"/>
</dbReference>
<protein>
    <submittedName>
        <fullName evidence="2">IS30 family transposase</fullName>
    </submittedName>
</protein>
<dbReference type="GO" id="GO:0015074">
    <property type="term" value="P:DNA integration"/>
    <property type="evidence" value="ECO:0007669"/>
    <property type="project" value="InterPro"/>
</dbReference>
<evidence type="ECO:0000256" key="1">
    <source>
        <dbReference type="ARBA" id="ARBA00023172"/>
    </source>
</evidence>
<dbReference type="InterPro" id="IPR012337">
    <property type="entry name" value="RNaseH-like_sf"/>
</dbReference>
<dbReference type="InterPro" id="IPR051917">
    <property type="entry name" value="Transposase-Integrase"/>
</dbReference>
<dbReference type="Gene3D" id="3.30.420.10">
    <property type="entry name" value="Ribonuclease H-like superfamily/Ribonuclease H"/>
    <property type="match status" value="1"/>
</dbReference>
<gene>
    <name evidence="2" type="ORF">CW686_11495</name>
</gene>
<accession>A0A1W7A149</accession>
<comment type="caution">
    <text evidence="2">The sequence shown here is derived from an EMBL/GenBank/DDBJ whole genome shotgun (WGS) entry which is preliminary data.</text>
</comment>
<dbReference type="PROSITE" id="PS50994">
    <property type="entry name" value="INTEGRASE"/>
    <property type="match status" value="1"/>
</dbReference>
<dbReference type="GO" id="GO:0006310">
    <property type="term" value="P:DNA recombination"/>
    <property type="evidence" value="ECO:0007669"/>
    <property type="project" value="UniProtKB-KW"/>
</dbReference>
<dbReference type="SUPFAM" id="SSF53098">
    <property type="entry name" value="Ribonuclease H-like"/>
    <property type="match status" value="1"/>
</dbReference>
<dbReference type="GO" id="GO:0003676">
    <property type="term" value="F:nucleic acid binding"/>
    <property type="evidence" value="ECO:0007669"/>
    <property type="project" value="InterPro"/>
</dbReference>
<dbReference type="Proteomes" id="UP000233482">
    <property type="component" value="Unassembled WGS sequence"/>
</dbReference>
<organism evidence="2 3">
    <name type="scientific">Macrococcoides caseolyticum</name>
    <dbReference type="NCBI Taxonomy" id="69966"/>
    <lineage>
        <taxon>Bacteria</taxon>
        <taxon>Bacillati</taxon>
        <taxon>Bacillota</taxon>
        <taxon>Bacilli</taxon>
        <taxon>Bacillales</taxon>
        <taxon>Staphylococcaceae</taxon>
        <taxon>Macrococcoides</taxon>
    </lineage>
</organism>
<dbReference type="NCBIfam" id="NF033563">
    <property type="entry name" value="transpos_IS30"/>
    <property type="match status" value="1"/>
</dbReference>
<dbReference type="Pfam" id="PF13936">
    <property type="entry name" value="HTH_38"/>
    <property type="match status" value="1"/>
</dbReference>
<dbReference type="InterPro" id="IPR025246">
    <property type="entry name" value="IS30-like_HTH"/>
</dbReference>
<dbReference type="Gene3D" id="1.10.10.60">
    <property type="entry name" value="Homeodomain-like"/>
    <property type="match status" value="1"/>
</dbReference>
<dbReference type="InterPro" id="IPR053392">
    <property type="entry name" value="Transposase_IS30-like"/>
</dbReference>
<keyword evidence="1" id="KW-0233">DNA recombination</keyword>
<dbReference type="AlphaFoldDB" id="A0A1W7A149"/>
<proteinExistence type="predicted"/>
<dbReference type="GO" id="GO:0032196">
    <property type="term" value="P:transposition"/>
    <property type="evidence" value="ECO:0007669"/>
    <property type="project" value="TreeGrafter"/>
</dbReference>
<evidence type="ECO:0000313" key="3">
    <source>
        <dbReference type="Proteomes" id="UP000233482"/>
    </source>
</evidence>
<evidence type="ECO:0000313" key="2">
    <source>
        <dbReference type="EMBL" id="PKE25217.1"/>
    </source>
</evidence>
<dbReference type="PANTHER" id="PTHR10948:SF23">
    <property type="entry name" value="TRANSPOSASE INSI FOR INSERTION SEQUENCE ELEMENT IS30A-RELATED"/>
    <property type="match status" value="1"/>
</dbReference>
<dbReference type="EMBL" id="PIXC01000051">
    <property type="protein sequence ID" value="PKE25217.1"/>
    <property type="molecule type" value="Genomic_DNA"/>
</dbReference>
<dbReference type="PANTHER" id="PTHR10948">
    <property type="entry name" value="TRANSPOSASE"/>
    <property type="match status" value="1"/>
</dbReference>
<sequence>MTHLNGTTNHIKGKHLTEFERHQIQILKSENYSNRAIAKILNRAPQTINNEINRGTVKQIKRIVSNSKEYFYDYECYFPDVAQLKYETNRMNSCRTPKHQLSHAFIDWADKMMLNKKWSPDVVIAYAKKNNIFCDSIIPCVSTLYNWIERGIMKTSNIDLIEKISRKPNTNRRPSRKNKKVLGKSIEDRSHEINSRDVFGHWEIDTVIGSKLKNERALLTLVERQTRYEIIVPIKSKNNDAVTLALSQLKDQLDNSFSRIFKSITSDNGSEFSDLTETLPDTEIYFTHPYSSWERGTKENHHKFIRRIIPKGISMESVSDEIIYRIQNWMNNYPRKILDYETPKYLFLKSLKSEGLLSEPLSYYLY</sequence>
<dbReference type="GO" id="GO:0005829">
    <property type="term" value="C:cytosol"/>
    <property type="evidence" value="ECO:0007669"/>
    <property type="project" value="TreeGrafter"/>
</dbReference>